<reference evidence="27" key="1">
    <citation type="journal article" date="2015" name="Nature">
        <title>Complex archaea that bridge the gap between prokaryotes and eukaryotes.</title>
        <authorList>
            <person name="Spang A."/>
            <person name="Saw J.H."/>
            <person name="Jorgensen S.L."/>
            <person name="Zaremba-Niedzwiedzka K."/>
            <person name="Martijn J."/>
            <person name="Lind A.E."/>
            <person name="van Eijk R."/>
            <person name="Schleper C."/>
            <person name="Guy L."/>
            <person name="Ettema T.J."/>
        </authorList>
    </citation>
    <scope>NUCLEOTIDE SEQUENCE</scope>
</reference>
<comment type="catalytic activity">
    <reaction evidence="8">
        <text>L-lysyl-L-alanine(out) = L-lysyl-L-alanine(in)</text>
        <dbReference type="Rhea" id="RHEA:79399"/>
        <dbReference type="ChEBI" id="CHEBI:229954"/>
    </reaction>
</comment>
<comment type="catalytic activity">
    <reaction evidence="10">
        <text>L-alpha-aminoacyl-L-arginine(out) = L-alpha-aminoacyl-L-arginine(in)</text>
        <dbReference type="Rhea" id="RHEA:79367"/>
        <dbReference type="ChEBI" id="CHEBI:229968"/>
    </reaction>
</comment>
<evidence type="ECO:0000256" key="4">
    <source>
        <dbReference type="ARBA" id="ARBA00022692"/>
    </source>
</evidence>
<evidence type="ECO:0000256" key="19">
    <source>
        <dbReference type="ARBA" id="ARBA00044919"/>
    </source>
</evidence>
<evidence type="ECO:0000256" key="6">
    <source>
        <dbReference type="ARBA" id="ARBA00023136"/>
    </source>
</evidence>
<evidence type="ECO:0000256" key="8">
    <source>
        <dbReference type="ARBA" id="ARBA00044876"/>
    </source>
</evidence>
<proteinExistence type="inferred from homology"/>
<dbReference type="Pfam" id="PF07690">
    <property type="entry name" value="MFS_1"/>
    <property type="match status" value="1"/>
</dbReference>
<keyword evidence="6 25" id="KW-0472">Membrane</keyword>
<evidence type="ECO:0000256" key="20">
    <source>
        <dbReference type="ARBA" id="ARBA00044924"/>
    </source>
</evidence>
<comment type="caution">
    <text evidence="27">The sequence shown here is derived from an EMBL/GenBank/DDBJ whole genome shotgun (WGS) entry which is preliminary data.</text>
</comment>
<comment type="catalytic activity">
    <reaction evidence="13">
        <text>L-alpha-aminoacyl-L-lysine(out) = L-alpha-aminoacyl-L-lysine(in)</text>
        <dbReference type="Rhea" id="RHEA:79383"/>
        <dbReference type="ChEBI" id="CHEBI:229966"/>
    </reaction>
</comment>
<evidence type="ECO:0000256" key="16">
    <source>
        <dbReference type="ARBA" id="ARBA00044900"/>
    </source>
</evidence>
<evidence type="ECO:0000256" key="11">
    <source>
        <dbReference type="ARBA" id="ARBA00044884"/>
    </source>
</evidence>
<comment type="catalytic activity">
    <reaction evidence="19">
        <text>L-alanyl-L-lysine(out) = L-alanyl-L-lysine(in)</text>
        <dbReference type="Rhea" id="RHEA:79415"/>
        <dbReference type="ChEBI" id="CHEBI:192470"/>
    </reaction>
</comment>
<evidence type="ECO:0000256" key="25">
    <source>
        <dbReference type="SAM" id="Phobius"/>
    </source>
</evidence>
<comment type="similarity">
    <text evidence="2">Belongs to the major facilitator superfamily.</text>
</comment>
<dbReference type="InterPro" id="IPR036259">
    <property type="entry name" value="MFS_trans_sf"/>
</dbReference>
<feature type="transmembrane region" description="Helical" evidence="25">
    <location>
        <begin position="244"/>
        <end position="265"/>
    </location>
</feature>
<feature type="transmembrane region" description="Helical" evidence="25">
    <location>
        <begin position="137"/>
        <end position="159"/>
    </location>
</feature>
<evidence type="ECO:0000256" key="5">
    <source>
        <dbReference type="ARBA" id="ARBA00022989"/>
    </source>
</evidence>
<feature type="transmembrane region" description="Helical" evidence="25">
    <location>
        <begin position="7"/>
        <end position="29"/>
    </location>
</feature>
<feature type="transmembrane region" description="Helical" evidence="25">
    <location>
        <begin position="165"/>
        <end position="185"/>
    </location>
</feature>
<evidence type="ECO:0000256" key="18">
    <source>
        <dbReference type="ARBA" id="ARBA00044912"/>
    </source>
</evidence>
<evidence type="ECO:0000256" key="9">
    <source>
        <dbReference type="ARBA" id="ARBA00044878"/>
    </source>
</evidence>
<protein>
    <recommendedName>
        <fullName evidence="21">Lysosomal dipeptide transporter MFSD1</fullName>
    </recommendedName>
    <alternativeName>
        <fullName evidence="22">Major facilitator superfamily domain-containing protein 1</fullName>
    </alternativeName>
</protein>
<feature type="transmembrane region" description="Helical" evidence="25">
    <location>
        <begin position="107"/>
        <end position="128"/>
    </location>
</feature>
<comment type="catalytic activity">
    <reaction evidence="20">
        <text>L-lysyl-glycine(out) = L-lysyl-glycine(in)</text>
        <dbReference type="Rhea" id="RHEA:79407"/>
        <dbReference type="ChEBI" id="CHEBI:191202"/>
    </reaction>
</comment>
<keyword evidence="4 25" id="KW-0812">Transmembrane</keyword>
<comment type="catalytic activity">
    <reaction evidence="16">
        <text>L-lysyl-L-lysine(out) = L-lysyl-L-lysine(in)</text>
        <dbReference type="Rhea" id="RHEA:79403"/>
        <dbReference type="ChEBI" id="CHEBI:229956"/>
    </reaction>
</comment>
<keyword evidence="5 25" id="KW-1133">Transmembrane helix</keyword>
<comment type="catalytic activity">
    <reaction evidence="9">
        <text>L-histidyl-glycine(out) = L-histidyl-glycine(in)</text>
        <dbReference type="Rhea" id="RHEA:79395"/>
        <dbReference type="ChEBI" id="CHEBI:229957"/>
    </reaction>
</comment>
<sequence length="269" mass="29103">MNLKNGYRWNILGLATFCILTFGVIFQSIPPLIRILVNVLNVSYAKAGALMGIFTLPSVFLSLPGGMLADRYGPRKAGVASLFCMVLGSAIVALADSYWVIATGRLVAGIGATVLIVVTPKIVTSWFYDREIGLSMGIFNTAMPLGTILSLNFMGVIAHRFSWQASIWVGFAVSVAALGLFPLLYRSRNDDERLRSDPQNLLTVIKQAGGNVWLVGLSWGLFNAGIISFFTYAPDYFVSQGENIAKAGLLASYPMWGSIFLSPLVGMSI</sequence>
<keyword evidence="3" id="KW-0813">Transport</keyword>
<dbReference type="GO" id="GO:0005765">
    <property type="term" value="C:lysosomal membrane"/>
    <property type="evidence" value="ECO:0007669"/>
    <property type="project" value="UniProtKB-SubCell"/>
</dbReference>
<dbReference type="SUPFAM" id="SSF103473">
    <property type="entry name" value="MFS general substrate transporter"/>
    <property type="match status" value="1"/>
</dbReference>
<comment type="function">
    <text evidence="23">Lysosomal dipeptide uniporter that selectively exports lysine, arginine or histidine-containing dipeptides with a net positive charge from the lysosome lumen into the cytosol. Could play a role in a specific type of protein O-glycosylation indirectly regulating macrophages migration and tissue invasion. Also essential for liver homeostasis.</text>
</comment>
<keyword evidence="7" id="KW-0458">Lysosome</keyword>
<evidence type="ECO:0000256" key="15">
    <source>
        <dbReference type="ARBA" id="ARBA00044899"/>
    </source>
</evidence>
<dbReference type="PANTHER" id="PTHR23512">
    <property type="entry name" value="MAJOR FACILITATOR SUPERFAMILY DOMAIN-CONTAINING PROTEIN 1"/>
    <property type="match status" value="1"/>
</dbReference>
<gene>
    <name evidence="27" type="ORF">LCGC14_2445700</name>
</gene>
<accession>A0A0F9EBG8</accession>
<dbReference type="InterPro" id="IPR020846">
    <property type="entry name" value="MFS_dom"/>
</dbReference>
<feature type="transmembrane region" description="Helical" evidence="25">
    <location>
        <begin position="212"/>
        <end position="232"/>
    </location>
</feature>
<evidence type="ECO:0000256" key="2">
    <source>
        <dbReference type="ARBA" id="ARBA00008335"/>
    </source>
</evidence>
<dbReference type="GO" id="GO:0022857">
    <property type="term" value="F:transmembrane transporter activity"/>
    <property type="evidence" value="ECO:0007669"/>
    <property type="project" value="InterPro"/>
</dbReference>
<comment type="catalytic activity">
    <reaction evidence="18">
        <text>L-histidyl-L-alpha-amino acid(out) = L-histidyl-L-alpha-amino acid(in)</text>
        <dbReference type="Rhea" id="RHEA:79379"/>
        <dbReference type="ChEBI" id="CHEBI:229964"/>
    </reaction>
</comment>
<evidence type="ECO:0000256" key="12">
    <source>
        <dbReference type="ARBA" id="ARBA00044891"/>
    </source>
</evidence>
<evidence type="ECO:0000256" key="3">
    <source>
        <dbReference type="ARBA" id="ARBA00022448"/>
    </source>
</evidence>
<comment type="catalytic activity">
    <reaction evidence="14">
        <text>L-aspartyl-L-lysine(out) = L-aspartyl-L-lysine(in)</text>
        <dbReference type="Rhea" id="RHEA:79411"/>
        <dbReference type="ChEBI" id="CHEBI:229953"/>
    </reaction>
</comment>
<dbReference type="InterPro" id="IPR011701">
    <property type="entry name" value="MFS"/>
</dbReference>
<comment type="catalytic activity">
    <reaction evidence="17">
        <text>L-arginyl-glycine(out) = L-arginyl-glycine(in)</text>
        <dbReference type="Rhea" id="RHEA:79391"/>
        <dbReference type="ChEBI" id="CHEBI:229955"/>
    </reaction>
</comment>
<comment type="subcellular location">
    <subcellularLocation>
        <location evidence="1">Lysosome membrane</location>
        <topology evidence="1">Multi-pass membrane protein</topology>
    </subcellularLocation>
</comment>
<dbReference type="PANTHER" id="PTHR23512:SF3">
    <property type="entry name" value="MAJOR FACILITATOR SUPERFAMILY DOMAIN-CONTAINING PROTEIN 1"/>
    <property type="match status" value="1"/>
</dbReference>
<dbReference type="PROSITE" id="PS50850">
    <property type="entry name" value="MFS"/>
    <property type="match status" value="1"/>
</dbReference>
<comment type="catalytic activity">
    <reaction evidence="15">
        <text>L-arginyl-L-alpha-amino acid(out) = L-arginyl-L-alpha-amino acid(in)</text>
        <dbReference type="Rhea" id="RHEA:79371"/>
        <dbReference type="ChEBI" id="CHEBI:84315"/>
    </reaction>
</comment>
<organism evidence="27">
    <name type="scientific">marine sediment metagenome</name>
    <dbReference type="NCBI Taxonomy" id="412755"/>
    <lineage>
        <taxon>unclassified sequences</taxon>
        <taxon>metagenomes</taxon>
        <taxon>ecological metagenomes</taxon>
    </lineage>
</organism>
<evidence type="ECO:0000256" key="13">
    <source>
        <dbReference type="ARBA" id="ARBA00044893"/>
    </source>
</evidence>
<evidence type="ECO:0000256" key="7">
    <source>
        <dbReference type="ARBA" id="ARBA00023228"/>
    </source>
</evidence>
<evidence type="ECO:0000256" key="1">
    <source>
        <dbReference type="ARBA" id="ARBA00004155"/>
    </source>
</evidence>
<evidence type="ECO:0000256" key="21">
    <source>
        <dbReference type="ARBA" id="ARBA00044985"/>
    </source>
</evidence>
<comment type="catalytic activity">
    <reaction evidence="11">
        <text>L-alpha-aminoacyl-L-histidine(out) = L-alpha-aminoacyl-L-histidine(in)</text>
        <dbReference type="Rhea" id="RHEA:79375"/>
        <dbReference type="ChEBI" id="CHEBI:229967"/>
    </reaction>
</comment>
<name>A0A0F9EBG8_9ZZZZ</name>
<evidence type="ECO:0000259" key="26">
    <source>
        <dbReference type="PROSITE" id="PS50850"/>
    </source>
</evidence>
<feature type="non-terminal residue" evidence="27">
    <location>
        <position position="269"/>
    </location>
</feature>
<feature type="transmembrane region" description="Helical" evidence="25">
    <location>
        <begin position="49"/>
        <end position="68"/>
    </location>
</feature>
<evidence type="ECO:0000313" key="27">
    <source>
        <dbReference type="EMBL" id="KKL21413.1"/>
    </source>
</evidence>
<comment type="catalytic activity">
    <reaction evidence="12">
        <text>L-lysyl-L-alpha-amino acid(out) = L-lysyl-L-alpha-amino acid(in)</text>
        <dbReference type="Rhea" id="RHEA:79387"/>
        <dbReference type="ChEBI" id="CHEBI:229965"/>
    </reaction>
</comment>
<dbReference type="AlphaFoldDB" id="A0A0F9EBG8"/>
<evidence type="ECO:0000256" key="23">
    <source>
        <dbReference type="ARBA" id="ARBA00045709"/>
    </source>
</evidence>
<evidence type="ECO:0000256" key="24">
    <source>
        <dbReference type="ARBA" id="ARBA00046376"/>
    </source>
</evidence>
<evidence type="ECO:0000256" key="17">
    <source>
        <dbReference type="ARBA" id="ARBA00044903"/>
    </source>
</evidence>
<dbReference type="EMBL" id="LAZR01037741">
    <property type="protein sequence ID" value="KKL21413.1"/>
    <property type="molecule type" value="Genomic_DNA"/>
</dbReference>
<evidence type="ECO:0000256" key="14">
    <source>
        <dbReference type="ARBA" id="ARBA00044898"/>
    </source>
</evidence>
<feature type="transmembrane region" description="Helical" evidence="25">
    <location>
        <begin position="80"/>
        <end position="101"/>
    </location>
</feature>
<evidence type="ECO:0000256" key="22">
    <source>
        <dbReference type="ARBA" id="ARBA00045018"/>
    </source>
</evidence>
<evidence type="ECO:0000256" key="10">
    <source>
        <dbReference type="ARBA" id="ARBA00044881"/>
    </source>
</evidence>
<feature type="domain" description="Major facilitator superfamily (MFS) profile" evidence="26">
    <location>
        <begin position="11"/>
        <end position="269"/>
    </location>
</feature>
<dbReference type="InterPro" id="IPR052187">
    <property type="entry name" value="MFSD1"/>
</dbReference>
<dbReference type="Gene3D" id="1.20.1250.20">
    <property type="entry name" value="MFS general substrate transporter like domains"/>
    <property type="match status" value="1"/>
</dbReference>
<comment type="subunit">
    <text evidence="24">Homodimer. Interacts with lysosomal protein GLMP (via lumenal domain); the interaction starts while both proteins are still in the endoplasmic reticulum and is required for stabilization of MFSD1 in lysosomes but has no direct effect on its targeting to lysosomes or transporter activity.</text>
</comment>